<organism evidence="2 3">
    <name type="scientific">Paenibacillus pini JCM 16418</name>
    <dbReference type="NCBI Taxonomy" id="1236976"/>
    <lineage>
        <taxon>Bacteria</taxon>
        <taxon>Bacillati</taxon>
        <taxon>Bacillota</taxon>
        <taxon>Bacilli</taxon>
        <taxon>Bacillales</taxon>
        <taxon>Paenibacillaceae</taxon>
        <taxon>Paenibacillus</taxon>
    </lineage>
</organism>
<evidence type="ECO:0000313" key="2">
    <source>
        <dbReference type="EMBL" id="GAF08793.1"/>
    </source>
</evidence>
<accession>W7YMF4</accession>
<name>W7YMF4_9BACL</name>
<proteinExistence type="predicted"/>
<keyword evidence="3" id="KW-1185">Reference proteome</keyword>
<evidence type="ECO:0000259" key="1">
    <source>
        <dbReference type="Pfam" id="PF11907"/>
    </source>
</evidence>
<dbReference type="Proteomes" id="UP000019364">
    <property type="component" value="Unassembled WGS sequence"/>
</dbReference>
<dbReference type="GO" id="GO:0004386">
    <property type="term" value="F:helicase activity"/>
    <property type="evidence" value="ECO:0007669"/>
    <property type="project" value="UniProtKB-KW"/>
</dbReference>
<comment type="caution">
    <text evidence="2">The sequence shown here is derived from an EMBL/GenBank/DDBJ whole genome shotgun (WGS) entry which is preliminary data.</text>
</comment>
<keyword evidence="2" id="KW-0378">Hydrolase</keyword>
<gene>
    <name evidence="2" type="ORF">JCM16418_2898</name>
</gene>
<dbReference type="EMBL" id="BAVZ01000008">
    <property type="protein sequence ID" value="GAF08793.1"/>
    <property type="molecule type" value="Genomic_DNA"/>
</dbReference>
<feature type="domain" description="DUF3427" evidence="1">
    <location>
        <begin position="1"/>
        <end position="128"/>
    </location>
</feature>
<dbReference type="eggNOG" id="COG1061">
    <property type="taxonomic scope" value="Bacteria"/>
</dbReference>
<dbReference type="STRING" id="1236976.JCM16418_2898"/>
<keyword evidence="2" id="KW-0347">Helicase</keyword>
<keyword evidence="2" id="KW-0547">Nucleotide-binding</keyword>
<sequence>MYGYKTKYNTCPIFVTYHKHDEVESSINYGDEFLSSSIFKWYTRSNRTLRSEEVKKIIAAVENDINIHIFVKKDDDEGGDFYYLGEANPDQASVEQTLMQGKDNKEVPVVCMDIILKAPVEQKLYHYIKASI</sequence>
<protein>
    <submittedName>
        <fullName evidence="2">DNA/RNA helicase of DEAD/DEAH box family</fullName>
    </submittedName>
</protein>
<keyword evidence="2" id="KW-0067">ATP-binding</keyword>
<dbReference type="REBASE" id="84618">
    <property type="entry name" value="Ppi16418ORF2896P"/>
</dbReference>
<dbReference type="Pfam" id="PF11907">
    <property type="entry name" value="DUF3427"/>
    <property type="match status" value="1"/>
</dbReference>
<dbReference type="InterPro" id="IPR021835">
    <property type="entry name" value="DUF3427"/>
</dbReference>
<reference evidence="2 3" key="1">
    <citation type="journal article" date="2014" name="Genome Announc.">
        <title>Draft Genome Sequence of Paenibacillus pini JCM 16418T, Isolated from the Rhizosphere of Pine Tree.</title>
        <authorList>
            <person name="Yuki M."/>
            <person name="Oshima K."/>
            <person name="Suda W."/>
            <person name="Oshida Y."/>
            <person name="Kitamura K."/>
            <person name="Iida Y."/>
            <person name="Hattori M."/>
            <person name="Ohkuma M."/>
        </authorList>
    </citation>
    <scope>NUCLEOTIDE SEQUENCE [LARGE SCALE GENOMIC DNA]</scope>
    <source>
        <strain evidence="2 3">JCM 16418</strain>
    </source>
</reference>
<evidence type="ECO:0000313" key="3">
    <source>
        <dbReference type="Proteomes" id="UP000019364"/>
    </source>
</evidence>
<dbReference type="AlphaFoldDB" id="W7YMF4"/>